<feature type="transmembrane region" description="Helical" evidence="5">
    <location>
        <begin position="22"/>
        <end position="41"/>
    </location>
</feature>
<evidence type="ECO:0000256" key="3">
    <source>
        <dbReference type="ARBA" id="ARBA00022989"/>
    </source>
</evidence>
<dbReference type="PANTHER" id="PTHR43027">
    <property type="entry name" value="DOXORUBICIN RESISTANCE ABC TRANSPORTER PERMEASE PROTEIN DRRC-RELATED"/>
    <property type="match status" value="1"/>
</dbReference>
<feature type="transmembrane region" description="Helical" evidence="5">
    <location>
        <begin position="265"/>
        <end position="285"/>
    </location>
</feature>
<evidence type="ECO:0000313" key="7">
    <source>
        <dbReference type="EMBL" id="MFM1524330.1"/>
    </source>
</evidence>
<feature type="transmembrane region" description="Helical" evidence="5">
    <location>
        <begin position="156"/>
        <end position="180"/>
    </location>
</feature>
<dbReference type="Pfam" id="PF12698">
    <property type="entry name" value="ABC2_membrane_3"/>
    <property type="match status" value="1"/>
</dbReference>
<feature type="transmembrane region" description="Helical" evidence="5">
    <location>
        <begin position="297"/>
        <end position="317"/>
    </location>
</feature>
<name>A0ABW9F4F6_9FIRM</name>
<gene>
    <name evidence="7" type="ORF">ABGF40_01420</name>
</gene>
<evidence type="ECO:0000256" key="4">
    <source>
        <dbReference type="ARBA" id="ARBA00023136"/>
    </source>
</evidence>
<protein>
    <submittedName>
        <fullName evidence="7">ABC transporter permease</fullName>
    </submittedName>
</protein>
<reference evidence="7 8" key="1">
    <citation type="journal article" date="2024" name="Front. Microbiol.">
        <title>Pangenomic and biochemical analyses of Helcococcus ovis reveal widespread tetracycline resistance and a novel bacterial species, Helcococcus bovis.</title>
        <authorList>
            <person name="Cunha F."/>
            <person name="Zhai Y."/>
            <person name="Casaro S."/>
            <person name="Jones K.L."/>
            <person name="Hernandez M."/>
            <person name="Bisinotto R.S."/>
            <person name="Kariyawasam S."/>
            <person name="Brown M.B."/>
            <person name="Phillips A."/>
            <person name="Jeong K.C."/>
            <person name="Galvao K.N."/>
        </authorList>
    </citation>
    <scope>NUCLEOTIDE SEQUENCE [LARGE SCALE GENOMIC DNA]</scope>
    <source>
        <strain evidence="7 8">KG197</strain>
    </source>
</reference>
<comment type="caution">
    <text evidence="7">The sequence shown here is derived from an EMBL/GenBank/DDBJ whole genome shotgun (WGS) entry which is preliminary data.</text>
</comment>
<keyword evidence="4 5" id="KW-0472">Membrane</keyword>
<evidence type="ECO:0000256" key="1">
    <source>
        <dbReference type="ARBA" id="ARBA00004141"/>
    </source>
</evidence>
<evidence type="ECO:0000256" key="2">
    <source>
        <dbReference type="ARBA" id="ARBA00022692"/>
    </source>
</evidence>
<feature type="transmembrane region" description="Helical" evidence="5">
    <location>
        <begin position="240"/>
        <end position="259"/>
    </location>
</feature>
<dbReference type="InterPro" id="IPR013525">
    <property type="entry name" value="ABC2_TM"/>
</dbReference>
<comment type="subcellular location">
    <subcellularLocation>
        <location evidence="1">Membrane</location>
        <topology evidence="1">Multi-pass membrane protein</topology>
    </subcellularLocation>
</comment>
<dbReference type="Proteomes" id="UP001629536">
    <property type="component" value="Unassembled WGS sequence"/>
</dbReference>
<proteinExistence type="predicted"/>
<feature type="transmembrane region" description="Helical" evidence="5">
    <location>
        <begin position="329"/>
        <end position="348"/>
    </location>
</feature>
<feature type="domain" description="ABC-2 type transporter transmembrane" evidence="6">
    <location>
        <begin position="20"/>
        <end position="345"/>
    </location>
</feature>
<evidence type="ECO:0000256" key="5">
    <source>
        <dbReference type="SAM" id="Phobius"/>
    </source>
</evidence>
<keyword evidence="8" id="KW-1185">Reference proteome</keyword>
<keyword evidence="3 5" id="KW-1133">Transmembrane helix</keyword>
<organism evidence="7 8">
    <name type="scientific">Helcococcus bovis</name>
    <dbReference type="NCBI Taxonomy" id="3153252"/>
    <lineage>
        <taxon>Bacteria</taxon>
        <taxon>Bacillati</taxon>
        <taxon>Bacillota</taxon>
        <taxon>Tissierellia</taxon>
        <taxon>Tissierellales</taxon>
        <taxon>Peptoniphilaceae</taxon>
        <taxon>Helcococcus</taxon>
    </lineage>
</organism>
<dbReference type="EMBL" id="JBFNFH010000002">
    <property type="protein sequence ID" value="MFM1524330.1"/>
    <property type="molecule type" value="Genomic_DNA"/>
</dbReference>
<accession>A0ABW9F4F6</accession>
<evidence type="ECO:0000313" key="8">
    <source>
        <dbReference type="Proteomes" id="UP001629536"/>
    </source>
</evidence>
<dbReference type="InterPro" id="IPR052902">
    <property type="entry name" value="ABC-2_transporter"/>
</dbReference>
<keyword evidence="2 5" id="KW-0812">Transmembrane</keyword>
<evidence type="ECO:0000259" key="6">
    <source>
        <dbReference type="Pfam" id="PF12698"/>
    </source>
</evidence>
<dbReference type="PANTHER" id="PTHR43027:SF1">
    <property type="entry name" value="DOXORUBICIN RESISTANCE ABC TRANSPORTER PERMEASE PROTEIN DRRC-RELATED"/>
    <property type="match status" value="1"/>
</dbReference>
<sequence length="356" mass="40145">MMKNFMHNLKYLVKSVFVDKDVLFWIILYPIILSSFFYFSLNSIGKESASKINVGLDSKNEYSYIFKQVDIFNLLDIKKGEENSSLKNNKIDAFVDEKLNIKTCSNTVNYTFKVNVVESVVRQIKEMQNLNIPIEKYDFNANYFSSKNAEVSPIKFFMYSLLAMYMIYGYFMTCQIYSLYQGNLSAFGARVSVSPISKYNKLFVPFVLGFLVNIFSNILLILVITYIYGISIIQNLPYTAIILISANILGLSLGALISVTNKLSLNAKTGLGVGIYLFLAFLTGMMNNQMKSVIEGAVPFISKINPVALGMDALYGVNVLNDTKILYENVGLMLVSSLVILSISFVFMNRGCYESI</sequence>
<feature type="transmembrane region" description="Helical" evidence="5">
    <location>
        <begin position="202"/>
        <end position="228"/>
    </location>
</feature>
<dbReference type="RefSeq" id="WP_408126194.1">
    <property type="nucleotide sequence ID" value="NZ_JBFNFH010000002.1"/>
</dbReference>